<evidence type="ECO:0000256" key="4">
    <source>
        <dbReference type="ARBA" id="ARBA00022777"/>
    </source>
</evidence>
<dbReference type="PANTHER" id="PTHR45646">
    <property type="entry name" value="SERINE/THREONINE-PROTEIN KINASE DOA-RELATED"/>
    <property type="match status" value="1"/>
</dbReference>
<dbReference type="Proteomes" id="UP001583177">
    <property type="component" value="Unassembled WGS sequence"/>
</dbReference>
<keyword evidence="3" id="KW-0547">Nucleotide-binding</keyword>
<evidence type="ECO:0000256" key="1">
    <source>
        <dbReference type="ARBA" id="ARBA00022527"/>
    </source>
</evidence>
<evidence type="ECO:0000259" key="6">
    <source>
        <dbReference type="PROSITE" id="PS50011"/>
    </source>
</evidence>
<dbReference type="InterPro" id="IPR000719">
    <property type="entry name" value="Prot_kinase_dom"/>
</dbReference>
<dbReference type="PROSITE" id="PS50011">
    <property type="entry name" value="PROTEIN_KINASE_DOM"/>
    <property type="match status" value="1"/>
</dbReference>
<evidence type="ECO:0000256" key="5">
    <source>
        <dbReference type="ARBA" id="ARBA00022840"/>
    </source>
</evidence>
<reference evidence="7 8" key="1">
    <citation type="journal article" date="2024" name="IMA Fungus">
        <title>IMA Genome - F19 : A genome assembly and annotation guide to empower mycologists, including annotated draft genome sequences of Ceratocystis pirilliformis, Diaporthe australafricana, Fusarium ophioides, Paecilomyces lecythidis, and Sporothrix stenoceras.</title>
        <authorList>
            <person name="Aylward J."/>
            <person name="Wilson A.M."/>
            <person name="Visagie C.M."/>
            <person name="Spraker J."/>
            <person name="Barnes I."/>
            <person name="Buitendag C."/>
            <person name="Ceriani C."/>
            <person name="Del Mar Angel L."/>
            <person name="du Plessis D."/>
            <person name="Fuchs T."/>
            <person name="Gasser K."/>
            <person name="Kramer D."/>
            <person name="Li W."/>
            <person name="Munsamy K."/>
            <person name="Piso A."/>
            <person name="Price J.L."/>
            <person name="Sonnekus B."/>
            <person name="Thomas C."/>
            <person name="van der Nest A."/>
            <person name="van Dijk A."/>
            <person name="van Heerden A."/>
            <person name="van Vuuren N."/>
            <person name="Yilmaz N."/>
            <person name="Duong T.A."/>
            <person name="van der Merwe N.A."/>
            <person name="Wingfield M.J."/>
            <person name="Wingfield B.D."/>
        </authorList>
    </citation>
    <scope>NUCLEOTIDE SEQUENCE [LARGE SCALE GENOMIC DNA]</scope>
    <source>
        <strain evidence="7 8">CMW 18300</strain>
    </source>
</reference>
<dbReference type="PANTHER" id="PTHR45646:SF11">
    <property type="entry name" value="SERINE_THREONINE-PROTEIN KINASE DOA"/>
    <property type="match status" value="1"/>
</dbReference>
<dbReference type="Gene3D" id="3.30.200.20">
    <property type="entry name" value="Phosphorylase Kinase, domain 1"/>
    <property type="match status" value="1"/>
</dbReference>
<feature type="domain" description="Protein kinase" evidence="6">
    <location>
        <begin position="58"/>
        <end position="269"/>
    </location>
</feature>
<keyword evidence="1" id="KW-0723">Serine/threonine-protein kinase</keyword>
<proteinExistence type="predicted"/>
<sequence>MSASPPPTTTPDSVPIDLGDLVDSDHEADIEAESEDTLEYFSGYFYPVSIGDLLKQHYQIVHKLGRGGFSTVGKAVALKILCSSASSDDEYEAHIDIAQRVRDRSRLVLCQDQFVLIRMHRNVEHKHRVLVLPLRGPSLHMGFQGIQTPLAHRMSAARHLLQAILSIHEAGLVHRDIVPRNVVYSLNADLGKMSITDKYKLLGRPRKGRIFEEDEVVGEIVAPAEFPLRVLGSDAYLCDFGILVKAGTSVPNKLQSPAGYCAPKLFHDI</sequence>
<organism evidence="7 8">
    <name type="scientific">Diaporthe australafricana</name>
    <dbReference type="NCBI Taxonomy" id="127596"/>
    <lineage>
        <taxon>Eukaryota</taxon>
        <taxon>Fungi</taxon>
        <taxon>Dikarya</taxon>
        <taxon>Ascomycota</taxon>
        <taxon>Pezizomycotina</taxon>
        <taxon>Sordariomycetes</taxon>
        <taxon>Sordariomycetidae</taxon>
        <taxon>Diaporthales</taxon>
        <taxon>Diaporthaceae</taxon>
        <taxon>Diaporthe</taxon>
    </lineage>
</organism>
<keyword evidence="2" id="KW-0808">Transferase</keyword>
<dbReference type="InterPro" id="IPR051175">
    <property type="entry name" value="CLK_kinases"/>
</dbReference>
<dbReference type="SUPFAM" id="SSF56112">
    <property type="entry name" value="Protein kinase-like (PK-like)"/>
    <property type="match status" value="1"/>
</dbReference>
<dbReference type="InterPro" id="IPR011009">
    <property type="entry name" value="Kinase-like_dom_sf"/>
</dbReference>
<protein>
    <recommendedName>
        <fullName evidence="6">Protein kinase domain-containing protein</fullName>
    </recommendedName>
</protein>
<keyword evidence="5" id="KW-0067">ATP-binding</keyword>
<accession>A0ABR3W9Q3</accession>
<comment type="caution">
    <text evidence="7">The sequence shown here is derived from an EMBL/GenBank/DDBJ whole genome shotgun (WGS) entry which is preliminary data.</text>
</comment>
<evidence type="ECO:0000256" key="2">
    <source>
        <dbReference type="ARBA" id="ARBA00022679"/>
    </source>
</evidence>
<evidence type="ECO:0000313" key="8">
    <source>
        <dbReference type="Proteomes" id="UP001583177"/>
    </source>
</evidence>
<name>A0ABR3W9Q3_9PEZI</name>
<keyword evidence="4" id="KW-0418">Kinase</keyword>
<gene>
    <name evidence="7" type="ORF">Daus18300_010599</name>
</gene>
<evidence type="ECO:0000256" key="3">
    <source>
        <dbReference type="ARBA" id="ARBA00022741"/>
    </source>
</evidence>
<dbReference type="EMBL" id="JAWRVE010000119">
    <property type="protein sequence ID" value="KAL1856836.1"/>
    <property type="molecule type" value="Genomic_DNA"/>
</dbReference>
<keyword evidence="8" id="KW-1185">Reference proteome</keyword>
<dbReference type="Gene3D" id="1.10.510.10">
    <property type="entry name" value="Transferase(Phosphotransferase) domain 1"/>
    <property type="match status" value="1"/>
</dbReference>
<evidence type="ECO:0000313" key="7">
    <source>
        <dbReference type="EMBL" id="KAL1856836.1"/>
    </source>
</evidence>